<dbReference type="Proteomes" id="UP000256780">
    <property type="component" value="Chromosome CBM2587_a"/>
</dbReference>
<dbReference type="RefSeq" id="WP_174078958.1">
    <property type="nucleotide sequence ID" value="NZ_JABTYD010000039.1"/>
</dbReference>
<accession>A0A375BJF8</accession>
<gene>
    <name evidence="2" type="ORF">CBM2587_A160342</name>
</gene>
<proteinExistence type="predicted"/>
<sequence>MNETDSAGMIWSLVFLAVLVGLYGYIIRVGIHRKPVFGMTRHTLRYWRHRLVHVIR</sequence>
<protein>
    <submittedName>
        <fullName evidence="2">Uncharacterized protein</fullName>
    </submittedName>
</protein>
<evidence type="ECO:0000313" key="2">
    <source>
        <dbReference type="EMBL" id="SOY46465.1"/>
    </source>
</evidence>
<comment type="caution">
    <text evidence="2">The sequence shown here is derived from an EMBL/GenBank/DDBJ whole genome shotgun (WGS) entry which is preliminary data.</text>
</comment>
<name>A0A375BJF8_9BURK</name>
<feature type="transmembrane region" description="Helical" evidence="1">
    <location>
        <begin position="6"/>
        <end position="26"/>
    </location>
</feature>
<evidence type="ECO:0000256" key="1">
    <source>
        <dbReference type="SAM" id="Phobius"/>
    </source>
</evidence>
<dbReference type="AlphaFoldDB" id="A0A375BJF8"/>
<keyword evidence="1" id="KW-0812">Transmembrane</keyword>
<reference evidence="2" key="1">
    <citation type="submission" date="2018-01" db="EMBL/GenBank/DDBJ databases">
        <authorList>
            <person name="Clerissi C."/>
        </authorList>
    </citation>
    <scope>NUCLEOTIDE SEQUENCE</scope>
    <source>
        <strain evidence="2">Cupriavidus sp. LMG 19464</strain>
    </source>
</reference>
<organism evidence="2">
    <name type="scientific">Cupriavidus taiwanensis</name>
    <dbReference type="NCBI Taxonomy" id="164546"/>
    <lineage>
        <taxon>Bacteria</taxon>
        <taxon>Pseudomonadati</taxon>
        <taxon>Pseudomonadota</taxon>
        <taxon>Betaproteobacteria</taxon>
        <taxon>Burkholderiales</taxon>
        <taxon>Burkholderiaceae</taxon>
        <taxon>Cupriavidus</taxon>
    </lineage>
</organism>
<keyword evidence="1" id="KW-1133">Transmembrane helix</keyword>
<keyword evidence="1" id="KW-0472">Membrane</keyword>
<dbReference type="EMBL" id="OFSQ01000008">
    <property type="protein sequence ID" value="SOY46465.1"/>
    <property type="molecule type" value="Genomic_DNA"/>
</dbReference>